<reference evidence="8" key="1">
    <citation type="submission" date="2016-10" db="EMBL/GenBank/DDBJ databases">
        <authorList>
            <person name="Varghese N."/>
            <person name="Submissions S."/>
        </authorList>
    </citation>
    <scope>NUCLEOTIDE SEQUENCE [LARGE SCALE GENOMIC DNA]</scope>
    <source>
        <strain evidence="8">LMG 26416</strain>
    </source>
</reference>
<keyword evidence="8" id="KW-1185">Reference proteome</keyword>
<comment type="subcellular location">
    <subcellularLocation>
        <location evidence="1">Cell outer membrane</location>
    </subcellularLocation>
</comment>
<dbReference type="Gene3D" id="3.30.1330.60">
    <property type="entry name" value="OmpA-like domain"/>
    <property type="match status" value="1"/>
</dbReference>
<evidence type="ECO:0000256" key="1">
    <source>
        <dbReference type="ARBA" id="ARBA00004442"/>
    </source>
</evidence>
<keyword evidence="2 4" id="KW-0472">Membrane</keyword>
<evidence type="ECO:0000256" key="2">
    <source>
        <dbReference type="ARBA" id="ARBA00023136"/>
    </source>
</evidence>
<dbReference type="Pfam" id="PF00691">
    <property type="entry name" value="OmpA"/>
    <property type="match status" value="1"/>
</dbReference>
<accession>A0A1H7GVU6</accession>
<feature type="transmembrane region" description="Helical" evidence="5">
    <location>
        <begin position="56"/>
        <end position="78"/>
    </location>
</feature>
<dbReference type="EMBL" id="FOAJ01000002">
    <property type="protein sequence ID" value="SEK42276.1"/>
    <property type="molecule type" value="Genomic_DNA"/>
</dbReference>
<protein>
    <submittedName>
        <fullName evidence="7">Outer membrane protein OmpA</fullName>
    </submittedName>
</protein>
<dbReference type="PANTHER" id="PTHR30329:SF21">
    <property type="entry name" value="LIPOPROTEIN YIAD-RELATED"/>
    <property type="match status" value="1"/>
</dbReference>
<organism evidence="7 8">
    <name type="scientific">Paraburkholderia caballeronis</name>
    <dbReference type="NCBI Taxonomy" id="416943"/>
    <lineage>
        <taxon>Bacteria</taxon>
        <taxon>Pseudomonadati</taxon>
        <taxon>Pseudomonadota</taxon>
        <taxon>Betaproteobacteria</taxon>
        <taxon>Burkholderiales</taxon>
        <taxon>Burkholderiaceae</taxon>
        <taxon>Paraburkholderia</taxon>
    </lineage>
</organism>
<name>A0A1H7GVU6_9BURK</name>
<dbReference type="PROSITE" id="PS51123">
    <property type="entry name" value="OMPA_2"/>
    <property type="match status" value="1"/>
</dbReference>
<evidence type="ECO:0000313" key="7">
    <source>
        <dbReference type="EMBL" id="SEK42276.1"/>
    </source>
</evidence>
<feature type="transmembrane region" description="Helical" evidence="5">
    <location>
        <begin position="24"/>
        <end position="44"/>
    </location>
</feature>
<dbReference type="InterPro" id="IPR036737">
    <property type="entry name" value="OmpA-like_sf"/>
</dbReference>
<keyword evidence="3" id="KW-0998">Cell outer membrane</keyword>
<dbReference type="PRINTS" id="PR01021">
    <property type="entry name" value="OMPADOMAIN"/>
</dbReference>
<dbReference type="PANTHER" id="PTHR30329">
    <property type="entry name" value="STATOR ELEMENT OF FLAGELLAR MOTOR COMPLEX"/>
    <property type="match status" value="1"/>
</dbReference>
<evidence type="ECO:0000313" key="8">
    <source>
        <dbReference type="Proteomes" id="UP000199120"/>
    </source>
</evidence>
<dbReference type="GO" id="GO:0009279">
    <property type="term" value="C:cell outer membrane"/>
    <property type="evidence" value="ECO:0007669"/>
    <property type="project" value="UniProtKB-SubCell"/>
</dbReference>
<keyword evidence="5" id="KW-0812">Transmembrane</keyword>
<dbReference type="SUPFAM" id="SSF103088">
    <property type="entry name" value="OmpA-like"/>
    <property type="match status" value="1"/>
</dbReference>
<feature type="transmembrane region" description="Helical" evidence="5">
    <location>
        <begin position="201"/>
        <end position="220"/>
    </location>
</feature>
<proteinExistence type="predicted"/>
<evidence type="ECO:0000256" key="3">
    <source>
        <dbReference type="ARBA" id="ARBA00023237"/>
    </source>
</evidence>
<evidence type="ECO:0000259" key="6">
    <source>
        <dbReference type="PROSITE" id="PS51123"/>
    </source>
</evidence>
<evidence type="ECO:0000256" key="4">
    <source>
        <dbReference type="PROSITE-ProRule" id="PRU00473"/>
    </source>
</evidence>
<dbReference type="Proteomes" id="UP000199120">
    <property type="component" value="Unassembled WGS sequence"/>
</dbReference>
<dbReference type="AlphaFoldDB" id="A0A1H7GVU6"/>
<sequence>MCEVDSTDSYATPKASLRDNVKTLLGVFGGIAGLLLAGTPFNGYGSLDPTRAPIRWLIATVGLIAAVLLIGRSMVLLLRLLKPDLVYASVLREHVDLTGYAPADLEEVGWLRAEFKLHRKDVLPDDAPTLDDLEKKADSAYNKWENSREVQRQDNAPANIDGRVAGDRQAYDDRASSLQSVNDWAAFTRMHYRVVKGCNEAFVLGFLALLAIGVFSWAIGQKKDAPPQIFVVPPVPVPPPSPPVLPPVAALPDLRPILFETGKAELLVDGLAELAKARDYLRGHPETGLLALAYTDTRGGRMFNRALAARRAEAVRSALIAEGGIAASRLFVAELPQTDLPTLTGQAVDSQSNRSVHLMLLTLPVRGR</sequence>
<dbReference type="STRING" id="416943.SAMN05445871_0281"/>
<dbReference type="InterPro" id="IPR006665">
    <property type="entry name" value="OmpA-like"/>
</dbReference>
<gene>
    <name evidence="7" type="ORF">SAMN05192542_10232</name>
</gene>
<dbReference type="InterPro" id="IPR050330">
    <property type="entry name" value="Bact_OuterMem_StrucFunc"/>
</dbReference>
<feature type="domain" description="OmpA-like" evidence="6">
    <location>
        <begin position="246"/>
        <end position="364"/>
    </location>
</feature>
<evidence type="ECO:0000256" key="5">
    <source>
        <dbReference type="SAM" id="Phobius"/>
    </source>
</evidence>
<dbReference type="InterPro" id="IPR006664">
    <property type="entry name" value="OMP_bac"/>
</dbReference>
<keyword evidence="5" id="KW-1133">Transmembrane helix</keyword>